<name>A0A1H3EMA3_9PSEU</name>
<dbReference type="PANTHER" id="PTHR43284:SF1">
    <property type="entry name" value="ASPARAGINE SYNTHETASE"/>
    <property type="match status" value="1"/>
</dbReference>
<evidence type="ECO:0000313" key="9">
    <source>
        <dbReference type="Proteomes" id="UP000199515"/>
    </source>
</evidence>
<dbReference type="PANTHER" id="PTHR43284">
    <property type="entry name" value="ASPARAGINE SYNTHETASE (GLUTAMINE-HYDROLYZING)"/>
    <property type="match status" value="1"/>
</dbReference>
<dbReference type="Gene3D" id="3.40.50.620">
    <property type="entry name" value="HUPs"/>
    <property type="match status" value="2"/>
</dbReference>
<dbReference type="PIRSF" id="PIRSF001589">
    <property type="entry name" value="Asn_synthetase_glu-h"/>
    <property type="match status" value="1"/>
</dbReference>
<organism evidence="8 9">
    <name type="scientific">Amycolatopsis xylanica</name>
    <dbReference type="NCBI Taxonomy" id="589385"/>
    <lineage>
        <taxon>Bacteria</taxon>
        <taxon>Bacillati</taxon>
        <taxon>Actinomycetota</taxon>
        <taxon>Actinomycetes</taxon>
        <taxon>Pseudonocardiales</taxon>
        <taxon>Pseudonocardiaceae</taxon>
        <taxon>Amycolatopsis</taxon>
    </lineage>
</organism>
<comment type="catalytic activity">
    <reaction evidence="5">
        <text>L-aspartate + L-glutamine + ATP + H2O = L-asparagine + L-glutamate + AMP + diphosphate + H(+)</text>
        <dbReference type="Rhea" id="RHEA:12228"/>
        <dbReference type="ChEBI" id="CHEBI:15377"/>
        <dbReference type="ChEBI" id="CHEBI:15378"/>
        <dbReference type="ChEBI" id="CHEBI:29985"/>
        <dbReference type="ChEBI" id="CHEBI:29991"/>
        <dbReference type="ChEBI" id="CHEBI:30616"/>
        <dbReference type="ChEBI" id="CHEBI:33019"/>
        <dbReference type="ChEBI" id="CHEBI:58048"/>
        <dbReference type="ChEBI" id="CHEBI:58359"/>
        <dbReference type="ChEBI" id="CHEBI:456215"/>
        <dbReference type="EC" id="6.3.5.4"/>
    </reaction>
</comment>
<gene>
    <name evidence="8" type="ORF">SAMN05421504_103891</name>
</gene>
<evidence type="ECO:0000259" key="7">
    <source>
        <dbReference type="Pfam" id="PF00733"/>
    </source>
</evidence>
<dbReference type="GO" id="GO:0004066">
    <property type="term" value="F:asparagine synthase (glutamine-hydrolyzing) activity"/>
    <property type="evidence" value="ECO:0007669"/>
    <property type="project" value="UniProtKB-EC"/>
</dbReference>
<dbReference type="InterPro" id="IPR029055">
    <property type="entry name" value="Ntn_hydrolases_N"/>
</dbReference>
<keyword evidence="4" id="KW-0061">Asparagine biosynthesis</keyword>
<dbReference type="Proteomes" id="UP000199515">
    <property type="component" value="Unassembled WGS sequence"/>
</dbReference>
<dbReference type="InterPro" id="IPR014729">
    <property type="entry name" value="Rossmann-like_a/b/a_fold"/>
</dbReference>
<evidence type="ECO:0000256" key="2">
    <source>
        <dbReference type="ARBA" id="ARBA00005752"/>
    </source>
</evidence>
<evidence type="ECO:0000313" key="8">
    <source>
        <dbReference type="EMBL" id="SDX79872.1"/>
    </source>
</evidence>
<accession>A0A1H3EMA3</accession>
<dbReference type="STRING" id="589385.SAMN05421504_103891"/>
<feature type="site" description="Important for beta-aspartyl-AMP intermediate formation" evidence="6">
    <location>
        <position position="317"/>
    </location>
</feature>
<proteinExistence type="inferred from homology"/>
<sequence length="603" mass="65370">MPRPDARCRPSWGDLVSQWVSGSWRPGELRVVSRDDGLLIVAGQCLATSARMRADLDKVLRSGDLTSLTCWPGSYLAILVREDSLTALVDLAGQYPLYYCEGKGETVIGTRPRGVAEVAKMRPQPDVLTLLAQVFCPAVPPLTEPRSVYSGVSRLGGGQALRVSATGSCSVWTYDRLVPHPDAHFDDAATALRAALSEAVNARVDSGGHLTADFSGGLDSSSVAFLASGRLNRPLDVFTYHNPDSPADDLVHAERYVSLDERLRHVVVHGSEDTLSYQSLSAAHGDLPDFAVAASARTRTRLARVAETGRGIHLDGDGGDALLVPPPAYLAGLAQVGAFGRLVDECRLQAKARRLSRADVMARSVRLSLTSLERALRRLALRIERPLDRNTQWSDAIGWWPEPGAELAWLTEQARIELAELVRAATANVEPYEGLAAGDFAALGELRAAGAFHRQLGENAREFGVWPHAPFLDNNVIRACLLVPAHERARKGAFKPLLRQALSGLVPGEIFSRTTKGSYTIEDYRGAKRAAASLRRRVATLKLAEQRVIDPVAVRGSLDAIVARVRAPVPALNRLLGVDLWLQTSHRDEETVRGSVVRAESCS</sequence>
<dbReference type="SUPFAM" id="SSF52402">
    <property type="entry name" value="Adenine nucleotide alpha hydrolases-like"/>
    <property type="match status" value="1"/>
</dbReference>
<dbReference type="GO" id="GO:0006529">
    <property type="term" value="P:asparagine biosynthetic process"/>
    <property type="evidence" value="ECO:0007669"/>
    <property type="project" value="UniProtKB-KW"/>
</dbReference>
<dbReference type="InterPro" id="IPR051786">
    <property type="entry name" value="ASN_synthetase/amidase"/>
</dbReference>
<protein>
    <recommendedName>
        <fullName evidence="3">asparagine synthase (glutamine-hydrolyzing)</fullName>
        <ecNumber evidence="3">6.3.5.4</ecNumber>
    </recommendedName>
</protein>
<dbReference type="InterPro" id="IPR006426">
    <property type="entry name" value="Asn_synth_AEB"/>
</dbReference>
<dbReference type="InterPro" id="IPR001962">
    <property type="entry name" value="Asn_synthase"/>
</dbReference>
<evidence type="ECO:0000256" key="1">
    <source>
        <dbReference type="ARBA" id="ARBA00005187"/>
    </source>
</evidence>
<keyword evidence="4" id="KW-0028">Amino-acid biosynthesis</keyword>
<reference evidence="8 9" key="1">
    <citation type="submission" date="2016-10" db="EMBL/GenBank/DDBJ databases">
        <authorList>
            <person name="de Groot N.N."/>
        </authorList>
    </citation>
    <scope>NUCLEOTIDE SEQUENCE [LARGE SCALE GENOMIC DNA]</scope>
    <source>
        <strain evidence="8 9">CPCC 202699</strain>
    </source>
</reference>
<dbReference type="Pfam" id="PF00733">
    <property type="entry name" value="Asn_synthase"/>
    <property type="match status" value="1"/>
</dbReference>
<dbReference type="SUPFAM" id="SSF56235">
    <property type="entry name" value="N-terminal nucleophile aminohydrolases (Ntn hydrolases)"/>
    <property type="match status" value="1"/>
</dbReference>
<evidence type="ECO:0000256" key="3">
    <source>
        <dbReference type="ARBA" id="ARBA00012737"/>
    </source>
</evidence>
<evidence type="ECO:0000256" key="5">
    <source>
        <dbReference type="ARBA" id="ARBA00048741"/>
    </source>
</evidence>
<feature type="domain" description="Asparagine synthetase" evidence="7">
    <location>
        <begin position="192"/>
        <end position="582"/>
    </location>
</feature>
<comment type="pathway">
    <text evidence="1">Amino-acid biosynthesis; L-asparagine biosynthesis; L-asparagine from L-aspartate (L-Gln route): step 1/1.</text>
</comment>
<evidence type="ECO:0000256" key="6">
    <source>
        <dbReference type="PIRSR" id="PIRSR001589-3"/>
    </source>
</evidence>
<dbReference type="EMBL" id="FNON01000003">
    <property type="protein sequence ID" value="SDX79872.1"/>
    <property type="molecule type" value="Genomic_DNA"/>
</dbReference>
<keyword evidence="9" id="KW-1185">Reference proteome</keyword>
<comment type="similarity">
    <text evidence="2">Belongs to the asparagine synthetase family.</text>
</comment>
<evidence type="ECO:0000256" key="4">
    <source>
        <dbReference type="ARBA" id="ARBA00022888"/>
    </source>
</evidence>
<dbReference type="AlphaFoldDB" id="A0A1H3EMA3"/>
<dbReference type="EC" id="6.3.5.4" evidence="3"/>